<evidence type="ECO:0000256" key="1">
    <source>
        <dbReference type="SAM" id="MobiDB-lite"/>
    </source>
</evidence>
<feature type="non-terminal residue" evidence="3">
    <location>
        <position position="1"/>
    </location>
</feature>
<evidence type="ECO:0000313" key="3">
    <source>
        <dbReference type="EMBL" id="CAF3632844.1"/>
    </source>
</evidence>
<evidence type="ECO:0000313" key="4">
    <source>
        <dbReference type="Proteomes" id="UP000682733"/>
    </source>
</evidence>
<protein>
    <submittedName>
        <fullName evidence="3">Uncharacterized protein</fullName>
    </submittedName>
</protein>
<organism evidence="3 4">
    <name type="scientific">Didymodactylos carnosus</name>
    <dbReference type="NCBI Taxonomy" id="1234261"/>
    <lineage>
        <taxon>Eukaryota</taxon>
        <taxon>Metazoa</taxon>
        <taxon>Spiralia</taxon>
        <taxon>Gnathifera</taxon>
        <taxon>Rotifera</taxon>
        <taxon>Eurotatoria</taxon>
        <taxon>Bdelloidea</taxon>
        <taxon>Philodinida</taxon>
        <taxon>Philodinidae</taxon>
        <taxon>Didymodactylos</taxon>
    </lineage>
</organism>
<evidence type="ECO:0000313" key="2">
    <source>
        <dbReference type="EMBL" id="CAF0847633.1"/>
    </source>
</evidence>
<comment type="caution">
    <text evidence="3">The sequence shown here is derived from an EMBL/GenBank/DDBJ whole genome shotgun (WGS) entry which is preliminary data.</text>
</comment>
<dbReference type="Proteomes" id="UP000677228">
    <property type="component" value="Unassembled WGS sequence"/>
</dbReference>
<feature type="region of interest" description="Disordered" evidence="1">
    <location>
        <begin position="1"/>
        <end position="45"/>
    </location>
</feature>
<name>A0A8S2HDM3_9BILA</name>
<accession>A0A8S2HDM3</accession>
<proteinExistence type="predicted"/>
<reference evidence="3" key="1">
    <citation type="submission" date="2021-02" db="EMBL/GenBank/DDBJ databases">
        <authorList>
            <person name="Nowell W R."/>
        </authorList>
    </citation>
    <scope>NUCLEOTIDE SEQUENCE</scope>
</reference>
<dbReference type="Proteomes" id="UP000682733">
    <property type="component" value="Unassembled WGS sequence"/>
</dbReference>
<feature type="compositionally biased region" description="Basic residues" evidence="1">
    <location>
        <begin position="1"/>
        <end position="16"/>
    </location>
</feature>
<feature type="compositionally biased region" description="Basic and acidic residues" evidence="1">
    <location>
        <begin position="26"/>
        <end position="45"/>
    </location>
</feature>
<sequence>ISKDLRKRLYQRRQKKAGGGNALTPPHEKNSRSRSRERDNRDRRR</sequence>
<dbReference type="EMBL" id="CAJOBA010002163">
    <property type="protein sequence ID" value="CAF3632844.1"/>
    <property type="molecule type" value="Genomic_DNA"/>
</dbReference>
<dbReference type="EMBL" id="CAJNOK010002163">
    <property type="protein sequence ID" value="CAF0847633.1"/>
    <property type="molecule type" value="Genomic_DNA"/>
</dbReference>
<gene>
    <name evidence="2" type="ORF">OVA965_LOCUS6974</name>
    <name evidence="3" type="ORF">TMI583_LOCUS6970</name>
</gene>
<dbReference type="AlphaFoldDB" id="A0A8S2HDM3"/>